<comment type="similarity">
    <text evidence="8">Belongs to the binding-protein-dependent transport system permease family.</text>
</comment>
<dbReference type="RefSeq" id="WP_307271644.1">
    <property type="nucleotide sequence ID" value="NZ_JAUSVX010000003.1"/>
</dbReference>
<dbReference type="Gene3D" id="1.10.3720.10">
    <property type="entry name" value="MetI-like"/>
    <property type="match status" value="1"/>
</dbReference>
<evidence type="ECO:0000256" key="5">
    <source>
        <dbReference type="ARBA" id="ARBA00022692"/>
    </source>
</evidence>
<evidence type="ECO:0000256" key="6">
    <source>
        <dbReference type="ARBA" id="ARBA00022989"/>
    </source>
</evidence>
<protein>
    <submittedName>
        <fullName evidence="10">Spermidine/putrescine transport system permease protein</fullName>
    </submittedName>
</protein>
<dbReference type="PANTHER" id="PTHR43357">
    <property type="entry name" value="INNER MEMBRANE ABC TRANSPORTER PERMEASE PROTEIN YDCV"/>
    <property type="match status" value="1"/>
</dbReference>
<feature type="transmembrane region" description="Helical" evidence="8">
    <location>
        <begin position="246"/>
        <end position="271"/>
    </location>
</feature>
<feature type="transmembrane region" description="Helical" evidence="8">
    <location>
        <begin position="200"/>
        <end position="226"/>
    </location>
</feature>
<keyword evidence="2 8" id="KW-0813">Transport</keyword>
<dbReference type="PANTHER" id="PTHR43357:SF4">
    <property type="entry name" value="INNER MEMBRANE ABC TRANSPORTER PERMEASE PROTEIN YDCV"/>
    <property type="match status" value="1"/>
</dbReference>
<evidence type="ECO:0000256" key="7">
    <source>
        <dbReference type="ARBA" id="ARBA00023136"/>
    </source>
</evidence>
<evidence type="ECO:0000313" key="11">
    <source>
        <dbReference type="Proteomes" id="UP001242480"/>
    </source>
</evidence>
<name>A0ABU0J6Q3_9HYPH</name>
<dbReference type="CDD" id="cd06261">
    <property type="entry name" value="TM_PBP2"/>
    <property type="match status" value="1"/>
</dbReference>
<dbReference type="PROSITE" id="PS50928">
    <property type="entry name" value="ABC_TM1"/>
    <property type="match status" value="1"/>
</dbReference>
<feature type="transmembrane region" description="Helical" evidence="8">
    <location>
        <begin position="145"/>
        <end position="167"/>
    </location>
</feature>
<gene>
    <name evidence="10" type="ORF">QO011_002242</name>
</gene>
<organism evidence="10 11">
    <name type="scientific">Labrys wisconsinensis</name>
    <dbReference type="NCBI Taxonomy" id="425677"/>
    <lineage>
        <taxon>Bacteria</taxon>
        <taxon>Pseudomonadati</taxon>
        <taxon>Pseudomonadota</taxon>
        <taxon>Alphaproteobacteria</taxon>
        <taxon>Hyphomicrobiales</taxon>
        <taxon>Xanthobacteraceae</taxon>
        <taxon>Labrys</taxon>
    </lineage>
</organism>
<keyword evidence="6 8" id="KW-1133">Transmembrane helix</keyword>
<feature type="transmembrane region" description="Helical" evidence="8">
    <location>
        <begin position="115"/>
        <end position="139"/>
    </location>
</feature>
<dbReference type="EMBL" id="JAUSVX010000003">
    <property type="protein sequence ID" value="MDQ0469231.1"/>
    <property type="molecule type" value="Genomic_DNA"/>
</dbReference>
<dbReference type="InterPro" id="IPR035906">
    <property type="entry name" value="MetI-like_sf"/>
</dbReference>
<accession>A0ABU0J6Q3</accession>
<evidence type="ECO:0000313" key="10">
    <source>
        <dbReference type="EMBL" id="MDQ0469231.1"/>
    </source>
</evidence>
<evidence type="ECO:0000256" key="4">
    <source>
        <dbReference type="ARBA" id="ARBA00022519"/>
    </source>
</evidence>
<keyword evidence="11" id="KW-1185">Reference proteome</keyword>
<sequence length="281" mass="29478">MALLPDHAGPAQRLLHAGFLAYCGLVFAFLILPLVVIVPLSFNAEPYFTLSRGMLTLDPAAFSLRWYEDFFGSAVWRSAAVNSLIVATVSTLLATVLGTLAALGLSRPQMPCRQAVTALLISPLIVPLIIAGAGMYFVFARLGLVGTFAGLVLSHTVLGAPFVLITVTATLSKFDTTLVNAAAISGAGPVTILRRVTLPIIAPGVVSGAIFAFGSSLDEIVVTLFIGSGETQTVPRQMWVGLREQLSPTILAVATLLIALSVLLLACVGLLRRLGRGRTPA</sequence>
<evidence type="ECO:0000259" key="9">
    <source>
        <dbReference type="PROSITE" id="PS50928"/>
    </source>
</evidence>
<feature type="transmembrane region" description="Helical" evidence="8">
    <location>
        <begin position="79"/>
        <end position="103"/>
    </location>
</feature>
<evidence type="ECO:0000256" key="8">
    <source>
        <dbReference type="RuleBase" id="RU363032"/>
    </source>
</evidence>
<dbReference type="SUPFAM" id="SSF161098">
    <property type="entry name" value="MetI-like"/>
    <property type="match status" value="1"/>
</dbReference>
<dbReference type="InterPro" id="IPR000515">
    <property type="entry name" value="MetI-like"/>
</dbReference>
<dbReference type="Proteomes" id="UP001242480">
    <property type="component" value="Unassembled WGS sequence"/>
</dbReference>
<keyword evidence="4" id="KW-0997">Cell inner membrane</keyword>
<dbReference type="Pfam" id="PF00528">
    <property type="entry name" value="BPD_transp_1"/>
    <property type="match status" value="1"/>
</dbReference>
<keyword evidence="7 8" id="KW-0472">Membrane</keyword>
<proteinExistence type="inferred from homology"/>
<feature type="transmembrane region" description="Helical" evidence="8">
    <location>
        <begin position="19"/>
        <end position="42"/>
    </location>
</feature>
<comment type="subcellular location">
    <subcellularLocation>
        <location evidence="1">Cell inner membrane</location>
        <topology evidence="1">Multi-pass membrane protein</topology>
    </subcellularLocation>
    <subcellularLocation>
        <location evidence="8">Cell membrane</location>
        <topology evidence="8">Multi-pass membrane protein</topology>
    </subcellularLocation>
</comment>
<evidence type="ECO:0000256" key="2">
    <source>
        <dbReference type="ARBA" id="ARBA00022448"/>
    </source>
</evidence>
<comment type="caution">
    <text evidence="10">The sequence shown here is derived from an EMBL/GenBank/DDBJ whole genome shotgun (WGS) entry which is preliminary data.</text>
</comment>
<reference evidence="10 11" key="1">
    <citation type="submission" date="2023-07" db="EMBL/GenBank/DDBJ databases">
        <title>Genomic Encyclopedia of Type Strains, Phase IV (KMG-IV): sequencing the most valuable type-strain genomes for metagenomic binning, comparative biology and taxonomic classification.</title>
        <authorList>
            <person name="Goeker M."/>
        </authorList>
    </citation>
    <scope>NUCLEOTIDE SEQUENCE [LARGE SCALE GENOMIC DNA]</scope>
    <source>
        <strain evidence="10 11">DSM 19619</strain>
    </source>
</reference>
<evidence type="ECO:0000256" key="3">
    <source>
        <dbReference type="ARBA" id="ARBA00022475"/>
    </source>
</evidence>
<keyword evidence="3" id="KW-1003">Cell membrane</keyword>
<evidence type="ECO:0000256" key="1">
    <source>
        <dbReference type="ARBA" id="ARBA00004429"/>
    </source>
</evidence>
<keyword evidence="5 8" id="KW-0812">Transmembrane</keyword>
<feature type="domain" description="ABC transmembrane type-1" evidence="9">
    <location>
        <begin position="80"/>
        <end position="269"/>
    </location>
</feature>